<reference evidence="2" key="1">
    <citation type="submission" date="2014-07" db="EMBL/GenBank/DDBJ databases">
        <authorList>
            <person name="Martin A.A"/>
            <person name="De Silva N."/>
        </authorList>
    </citation>
    <scope>NUCLEOTIDE SEQUENCE</scope>
</reference>
<feature type="transmembrane region" description="Helical" evidence="1">
    <location>
        <begin position="6"/>
        <end position="28"/>
    </location>
</feature>
<organism evidence="2 3">
    <name type="scientific">Strongyloides venezuelensis</name>
    <name type="common">Threadworm</name>
    <dbReference type="NCBI Taxonomy" id="75913"/>
    <lineage>
        <taxon>Eukaryota</taxon>
        <taxon>Metazoa</taxon>
        <taxon>Ecdysozoa</taxon>
        <taxon>Nematoda</taxon>
        <taxon>Chromadorea</taxon>
        <taxon>Rhabditida</taxon>
        <taxon>Tylenchina</taxon>
        <taxon>Panagrolaimomorpha</taxon>
        <taxon>Strongyloidoidea</taxon>
        <taxon>Strongyloididae</taxon>
        <taxon>Strongyloides</taxon>
    </lineage>
</organism>
<dbReference type="AlphaFoldDB" id="A0A0K0FJZ8"/>
<keyword evidence="1" id="KW-0472">Membrane</keyword>
<keyword evidence="1" id="KW-1133">Transmembrane helix</keyword>
<dbReference type="STRING" id="75913.A0A0K0FJZ8"/>
<accession>A0A0K0FJZ8</accession>
<evidence type="ECO:0000313" key="2">
    <source>
        <dbReference type="Proteomes" id="UP000035680"/>
    </source>
</evidence>
<evidence type="ECO:0000256" key="1">
    <source>
        <dbReference type="SAM" id="Phobius"/>
    </source>
</evidence>
<sequence length="196" mass="22863">MSVSGFSNIIVSFIQYIWYLSCCFFTFIKSFILCEPSKSSGISRGDNYRESWQPFIKNNRKSVMISKLDSSNQVRIFILDDQNAPFLIKKYETCFENGKVNEKDNSKLGFQKVLETRERCHSSNFTKIKNSHSQSNLTLHHNYSEESSIPIESLSSLTSNKLTNFFTRPFRNNPLKRAKSVSKLEKEHKLGDRIYW</sequence>
<protein>
    <submittedName>
        <fullName evidence="3">Uncharacterized protein</fullName>
    </submittedName>
</protein>
<keyword evidence="1" id="KW-0812">Transmembrane</keyword>
<dbReference type="WBParaSite" id="SVE_0936100.2">
    <property type="protein sequence ID" value="SVE_0936100.2"/>
    <property type="gene ID" value="SVE_0936100"/>
</dbReference>
<keyword evidence="2" id="KW-1185">Reference proteome</keyword>
<proteinExistence type="predicted"/>
<evidence type="ECO:0000313" key="3">
    <source>
        <dbReference type="WBParaSite" id="SVE_0936100.2"/>
    </source>
</evidence>
<dbReference type="Proteomes" id="UP000035680">
    <property type="component" value="Unassembled WGS sequence"/>
</dbReference>
<reference evidence="3" key="2">
    <citation type="submission" date="2015-08" db="UniProtKB">
        <authorList>
            <consortium name="WormBaseParasite"/>
        </authorList>
    </citation>
    <scope>IDENTIFICATION</scope>
</reference>
<name>A0A0K0FJZ8_STRVS</name>